<comment type="caution">
    <text evidence="1">The sequence shown here is derived from an EMBL/GenBank/DDBJ whole genome shotgun (WGS) entry which is preliminary data.</text>
</comment>
<protein>
    <submittedName>
        <fullName evidence="1">Uncharacterized protein</fullName>
    </submittedName>
</protein>
<gene>
    <name evidence="1" type="ORF">JMJ35_004593</name>
</gene>
<dbReference type="Pfam" id="PF11951">
    <property type="entry name" value="Fungal_trans_2"/>
    <property type="match status" value="1"/>
</dbReference>
<proteinExistence type="predicted"/>
<sequence length="564" mass="62646">MCDQAPDFCNRPCPGYGLDMKFHDEGPKIRQRYLKKPLSDVEDACQPTSSNSQIKTFSPSYPVSISQSISYQSNLSDAFGPDPREEKVQGVFATTENSECIPVFALADVDRTLEERCTSMMARFMELKLYSIVQCPDLEQQQLLHIFTSSIAPPALDQSTAGVAALPNHGRWLARLPSLTGRNKLLDSAVRAVALAHLGLVHGLKSFLIEAQPLYGKALHLLSLALANSTEALSAETLGATILLSLYEMFASSSSKSWLRHAGGASALIRVRGPARHRYGFHRELYLAYRHTMVTEACVSRVHCFLEEPEWRKLAAQIHDDRKTSSQVDEPLENFNTADAFHGEFIQIAGLLCDAGNLKLHASSAFVTGSWMKREITVRAENIRTNVKCIFARLSSTLRNLGQGPISYASDDPVFPVYYNYVNISVALLHNIYRGMLMLINLVLREMNPCGPTAGLYMLEAREAALDCCRSESFMETSAFHGPFFIVQTLRFGLAVIQPAAERNWILGKLFKIGETKMAMAKNGTYLDTANPLPAIRFAVEEVERMERISLFDMLPHTPLVLGG</sequence>
<dbReference type="EMBL" id="JAFEKC020000009">
    <property type="protein sequence ID" value="KAK0512576.1"/>
    <property type="molecule type" value="Genomic_DNA"/>
</dbReference>
<dbReference type="InterPro" id="IPR021858">
    <property type="entry name" value="Fun_TF"/>
</dbReference>
<organism evidence="1 2">
    <name type="scientific">Cladonia borealis</name>
    <dbReference type="NCBI Taxonomy" id="184061"/>
    <lineage>
        <taxon>Eukaryota</taxon>
        <taxon>Fungi</taxon>
        <taxon>Dikarya</taxon>
        <taxon>Ascomycota</taxon>
        <taxon>Pezizomycotina</taxon>
        <taxon>Lecanoromycetes</taxon>
        <taxon>OSLEUM clade</taxon>
        <taxon>Lecanoromycetidae</taxon>
        <taxon>Lecanorales</taxon>
        <taxon>Lecanorineae</taxon>
        <taxon>Cladoniaceae</taxon>
        <taxon>Cladonia</taxon>
    </lineage>
</organism>
<dbReference type="Proteomes" id="UP001166286">
    <property type="component" value="Unassembled WGS sequence"/>
</dbReference>
<dbReference type="PANTHER" id="PTHR38111">
    <property type="entry name" value="ZN(2)-C6 FUNGAL-TYPE DOMAIN-CONTAINING PROTEIN-RELATED"/>
    <property type="match status" value="1"/>
</dbReference>
<evidence type="ECO:0000313" key="2">
    <source>
        <dbReference type="Proteomes" id="UP001166286"/>
    </source>
</evidence>
<keyword evidence="2" id="KW-1185">Reference proteome</keyword>
<dbReference type="PANTHER" id="PTHR38111:SF6">
    <property type="entry name" value="FINGER DOMAIN PROTEIN, PUTATIVE (AFU_ORTHOLOGUE AFUA_8G01940)-RELATED"/>
    <property type="match status" value="1"/>
</dbReference>
<dbReference type="InterPro" id="IPR053178">
    <property type="entry name" value="Osmoadaptation_assoc"/>
</dbReference>
<name>A0AA39UAM2_9LECA</name>
<dbReference type="AlphaFoldDB" id="A0AA39UAM2"/>
<accession>A0AA39UAM2</accession>
<evidence type="ECO:0000313" key="1">
    <source>
        <dbReference type="EMBL" id="KAK0512576.1"/>
    </source>
</evidence>
<reference evidence="1" key="1">
    <citation type="submission" date="2023-03" db="EMBL/GenBank/DDBJ databases">
        <title>Complete genome of Cladonia borealis.</title>
        <authorList>
            <person name="Park H."/>
        </authorList>
    </citation>
    <scope>NUCLEOTIDE SEQUENCE</scope>
    <source>
        <strain evidence="1">ANT050790</strain>
    </source>
</reference>